<dbReference type="CDD" id="cd23339">
    <property type="entry name" value="beta-trefoil_FSCN_fungal_FRG1-like"/>
    <property type="match status" value="1"/>
</dbReference>
<evidence type="ECO:0000256" key="3">
    <source>
        <dbReference type="ARBA" id="ARBA00023242"/>
    </source>
</evidence>
<dbReference type="Gene3D" id="2.80.10.50">
    <property type="match status" value="1"/>
</dbReference>
<dbReference type="OrthoDB" id="5539371at2759"/>
<dbReference type="InterPro" id="IPR010414">
    <property type="entry name" value="FRG1"/>
</dbReference>
<evidence type="ECO:0000313" key="6">
    <source>
        <dbReference type="Proteomes" id="UP000242877"/>
    </source>
</evidence>
<evidence type="ECO:0000256" key="2">
    <source>
        <dbReference type="ARBA" id="ARBA00010878"/>
    </source>
</evidence>
<dbReference type="PANTHER" id="PTHR12928:SF0">
    <property type="entry name" value="FSHD REGION GENE 1"/>
    <property type="match status" value="1"/>
</dbReference>
<feature type="compositionally biased region" description="Basic residues" evidence="4">
    <location>
        <begin position="11"/>
        <end position="20"/>
    </location>
</feature>
<dbReference type="EMBL" id="AZGZ01000001">
    <property type="protein sequence ID" value="KZZ97895.1"/>
    <property type="molecule type" value="Genomic_DNA"/>
</dbReference>
<dbReference type="GO" id="GO:0005730">
    <property type="term" value="C:nucleolus"/>
    <property type="evidence" value="ECO:0007669"/>
    <property type="project" value="UniProtKB-SubCell"/>
</dbReference>
<comment type="subcellular location">
    <subcellularLocation>
        <location evidence="1">Nucleus</location>
        <location evidence="1">Nucleolus</location>
    </subcellularLocation>
</comment>
<dbReference type="PANTHER" id="PTHR12928">
    <property type="entry name" value="FRG1 PROTEIN"/>
    <property type="match status" value="1"/>
</dbReference>
<feature type="compositionally biased region" description="Basic and acidic residues" evidence="4">
    <location>
        <begin position="21"/>
        <end position="42"/>
    </location>
</feature>
<gene>
    <name evidence="5" type="ORF">AAP_00156</name>
</gene>
<comment type="caution">
    <text evidence="5">The sequence shown here is derived from an EMBL/GenBank/DDBJ whole genome shotgun (WGS) entry which is preliminary data.</text>
</comment>
<organism evidence="5 6">
    <name type="scientific">Ascosphaera apis ARSEF 7405</name>
    <dbReference type="NCBI Taxonomy" id="392613"/>
    <lineage>
        <taxon>Eukaryota</taxon>
        <taxon>Fungi</taxon>
        <taxon>Dikarya</taxon>
        <taxon>Ascomycota</taxon>
        <taxon>Pezizomycotina</taxon>
        <taxon>Eurotiomycetes</taxon>
        <taxon>Eurotiomycetidae</taxon>
        <taxon>Onygenales</taxon>
        <taxon>Ascosphaeraceae</taxon>
        <taxon>Ascosphaera</taxon>
    </lineage>
</organism>
<keyword evidence="3" id="KW-0539">Nucleus</keyword>
<feature type="region of interest" description="Disordered" evidence="4">
    <location>
        <begin position="1"/>
        <end position="57"/>
    </location>
</feature>
<dbReference type="GO" id="GO:0051015">
    <property type="term" value="F:actin filament binding"/>
    <property type="evidence" value="ECO:0007669"/>
    <property type="project" value="TreeGrafter"/>
</dbReference>
<dbReference type="AlphaFoldDB" id="A0A168DM32"/>
<protein>
    <submittedName>
        <fullName evidence="5">FRG1-like family protein</fullName>
    </submittedName>
</protein>
<evidence type="ECO:0000256" key="4">
    <source>
        <dbReference type="SAM" id="MobiDB-lite"/>
    </source>
</evidence>
<reference evidence="5 6" key="1">
    <citation type="journal article" date="2016" name="Genome Biol. Evol.">
        <title>Divergent and convergent evolution of fungal pathogenicity.</title>
        <authorList>
            <person name="Shang Y."/>
            <person name="Xiao G."/>
            <person name="Zheng P."/>
            <person name="Cen K."/>
            <person name="Zhan S."/>
            <person name="Wang C."/>
        </authorList>
    </citation>
    <scope>NUCLEOTIDE SEQUENCE [LARGE SCALE GENOMIC DNA]</scope>
    <source>
        <strain evidence="5 6">ARSEF 7405</strain>
    </source>
</reference>
<sequence length="287" mass="31419">MVKPLTFKGDKPKKRKHHRSHKDDGGEGSSDRQVARRVKTEDGAVAAAAETQDEDQTWVSADLSSDISGPVLIVLPSSPPTCIASDALGNVFAMEVENLIEGNPSTAEPHDVRQVWVASKIAGSEGLQFKGHHGKYLSCDKYGMLSASSAAVGIYETFIPIQSADTPGTFSLQIAGGDLEQFISFSEKESKTKEGKASVQIRGDETTLGFATTLRIRMQSKFKPSVKASREKKATHARISRLELEQIVGRRLDDEDVKRLKKARKEGTFHEEVLDVRVKGKHDKFAS</sequence>
<dbReference type="SUPFAM" id="SSF50405">
    <property type="entry name" value="Actin-crosslinking proteins"/>
    <property type="match status" value="1"/>
</dbReference>
<proteinExistence type="inferred from homology"/>
<dbReference type="Proteomes" id="UP000242877">
    <property type="component" value="Unassembled WGS sequence"/>
</dbReference>
<dbReference type="InterPro" id="IPR008999">
    <property type="entry name" value="Actin-crosslinking"/>
</dbReference>
<name>A0A168DM32_9EURO</name>
<dbReference type="GO" id="GO:0071013">
    <property type="term" value="C:catalytic step 2 spliceosome"/>
    <property type="evidence" value="ECO:0007669"/>
    <property type="project" value="TreeGrafter"/>
</dbReference>
<evidence type="ECO:0000313" key="5">
    <source>
        <dbReference type="EMBL" id="KZZ97895.1"/>
    </source>
</evidence>
<dbReference type="VEuPathDB" id="FungiDB:AAP_00156"/>
<evidence type="ECO:0000256" key="1">
    <source>
        <dbReference type="ARBA" id="ARBA00004604"/>
    </source>
</evidence>
<accession>A0A168DM32</accession>
<keyword evidence="6" id="KW-1185">Reference proteome</keyword>
<dbReference type="Pfam" id="PF06229">
    <property type="entry name" value="FRG1"/>
    <property type="match status" value="1"/>
</dbReference>
<comment type="similarity">
    <text evidence="2">Belongs to the FRG1 family.</text>
</comment>